<name>A0A2Z7BKU1_9LAMI</name>
<keyword evidence="4" id="KW-0677">Repeat</keyword>
<keyword evidence="3" id="KW-0963">Cytoplasm</keyword>
<dbReference type="OrthoDB" id="5559898at2759"/>
<dbReference type="SUPFAM" id="SSF48371">
    <property type="entry name" value="ARM repeat"/>
    <property type="match status" value="1"/>
</dbReference>
<dbReference type="Proteomes" id="UP000250235">
    <property type="component" value="Unassembled WGS sequence"/>
</dbReference>
<dbReference type="AlphaFoldDB" id="A0A2Z7BKU1"/>
<dbReference type="GO" id="GO:0005634">
    <property type="term" value="C:nucleus"/>
    <property type="evidence" value="ECO:0007669"/>
    <property type="project" value="UniProtKB-SubCell"/>
</dbReference>
<evidence type="ECO:0000256" key="1">
    <source>
        <dbReference type="ARBA" id="ARBA00004123"/>
    </source>
</evidence>
<protein>
    <submittedName>
        <fullName evidence="6">Armadillo repeat-containing protein 8</fullName>
    </submittedName>
</protein>
<proteinExistence type="predicted"/>
<dbReference type="GO" id="GO:0043161">
    <property type="term" value="P:proteasome-mediated ubiquitin-dependent protein catabolic process"/>
    <property type="evidence" value="ECO:0007669"/>
    <property type="project" value="TreeGrafter"/>
</dbReference>
<evidence type="ECO:0000313" key="7">
    <source>
        <dbReference type="Proteomes" id="UP000250235"/>
    </source>
</evidence>
<comment type="subcellular location">
    <subcellularLocation>
        <location evidence="2">Cytoplasm</location>
    </subcellularLocation>
    <subcellularLocation>
        <location evidence="1">Nucleus</location>
    </subcellularLocation>
</comment>
<dbReference type="PANTHER" id="PTHR15651">
    <property type="entry name" value="ARMADILLO REPEAT-CONTAINING PROTEIN 8"/>
    <property type="match status" value="1"/>
</dbReference>
<keyword evidence="7" id="KW-1185">Reference proteome</keyword>
<evidence type="ECO:0000256" key="4">
    <source>
        <dbReference type="ARBA" id="ARBA00022737"/>
    </source>
</evidence>
<accession>A0A2Z7BKU1</accession>
<dbReference type="InterPro" id="IPR016024">
    <property type="entry name" value="ARM-type_fold"/>
</dbReference>
<evidence type="ECO:0000256" key="5">
    <source>
        <dbReference type="ARBA" id="ARBA00023242"/>
    </source>
</evidence>
<reference evidence="6 7" key="1">
    <citation type="journal article" date="2015" name="Proc. Natl. Acad. Sci. U.S.A.">
        <title>The resurrection genome of Boea hygrometrica: A blueprint for survival of dehydration.</title>
        <authorList>
            <person name="Xiao L."/>
            <person name="Yang G."/>
            <person name="Zhang L."/>
            <person name="Yang X."/>
            <person name="Zhao S."/>
            <person name="Ji Z."/>
            <person name="Zhou Q."/>
            <person name="Hu M."/>
            <person name="Wang Y."/>
            <person name="Chen M."/>
            <person name="Xu Y."/>
            <person name="Jin H."/>
            <person name="Xiao X."/>
            <person name="Hu G."/>
            <person name="Bao F."/>
            <person name="Hu Y."/>
            <person name="Wan P."/>
            <person name="Li L."/>
            <person name="Deng X."/>
            <person name="Kuang T."/>
            <person name="Xiang C."/>
            <person name="Zhu J.K."/>
            <person name="Oliver M.J."/>
            <person name="He Y."/>
        </authorList>
    </citation>
    <scope>NUCLEOTIDE SEQUENCE [LARGE SCALE GENOMIC DNA]</scope>
    <source>
        <strain evidence="7">cv. XS01</strain>
    </source>
</reference>
<dbReference type="Gene3D" id="1.25.10.10">
    <property type="entry name" value="Leucine-rich Repeat Variant"/>
    <property type="match status" value="1"/>
</dbReference>
<keyword evidence="5" id="KW-0539">Nucleus</keyword>
<dbReference type="GO" id="GO:0005737">
    <property type="term" value="C:cytoplasm"/>
    <property type="evidence" value="ECO:0007669"/>
    <property type="project" value="UniProtKB-SubCell"/>
</dbReference>
<evidence type="ECO:0000313" key="6">
    <source>
        <dbReference type="EMBL" id="KZV32591.1"/>
    </source>
</evidence>
<sequence length="185" mass="20187">MKKNSNQATGIPDDLSSKMECCRDKVLPLKVFDFAIDALAHDSAEVHTAACIFLKNIFCSVKNLSAEICVAGVDVLLKRMKKNSNQATGIPDDLSSKLECCRDKVLPLKVFDFAIDALAHDSAEVHTTTCIFLKNIFCSVKILSAGHFMSETVVLPLVQILCNSCMSVQISVLRAISNVAVVYTM</sequence>
<organism evidence="6 7">
    <name type="scientific">Dorcoceras hygrometricum</name>
    <dbReference type="NCBI Taxonomy" id="472368"/>
    <lineage>
        <taxon>Eukaryota</taxon>
        <taxon>Viridiplantae</taxon>
        <taxon>Streptophyta</taxon>
        <taxon>Embryophyta</taxon>
        <taxon>Tracheophyta</taxon>
        <taxon>Spermatophyta</taxon>
        <taxon>Magnoliopsida</taxon>
        <taxon>eudicotyledons</taxon>
        <taxon>Gunneridae</taxon>
        <taxon>Pentapetalae</taxon>
        <taxon>asterids</taxon>
        <taxon>lamiids</taxon>
        <taxon>Lamiales</taxon>
        <taxon>Gesneriaceae</taxon>
        <taxon>Didymocarpoideae</taxon>
        <taxon>Trichosporeae</taxon>
        <taxon>Loxocarpinae</taxon>
        <taxon>Dorcoceras</taxon>
    </lineage>
</organism>
<dbReference type="PANTHER" id="PTHR15651:SF7">
    <property type="entry name" value="ARMADILLO REPEAT-CONTAINING PROTEIN 8"/>
    <property type="match status" value="1"/>
</dbReference>
<dbReference type="InterPro" id="IPR038739">
    <property type="entry name" value="ARMC8/Vid28"/>
</dbReference>
<evidence type="ECO:0000256" key="2">
    <source>
        <dbReference type="ARBA" id="ARBA00004496"/>
    </source>
</evidence>
<gene>
    <name evidence="6" type="ORF">F511_15756</name>
</gene>
<dbReference type="EMBL" id="KV006423">
    <property type="protein sequence ID" value="KZV32591.1"/>
    <property type="molecule type" value="Genomic_DNA"/>
</dbReference>
<dbReference type="InterPro" id="IPR011989">
    <property type="entry name" value="ARM-like"/>
</dbReference>
<dbReference type="GO" id="GO:0034657">
    <property type="term" value="C:GID complex"/>
    <property type="evidence" value="ECO:0007669"/>
    <property type="project" value="TreeGrafter"/>
</dbReference>
<evidence type="ECO:0000256" key="3">
    <source>
        <dbReference type="ARBA" id="ARBA00022490"/>
    </source>
</evidence>